<name>A0A8R1EV32_CAEJA</name>
<dbReference type="EnsemblMetazoa" id="CJA41106.1">
    <property type="protein sequence ID" value="CJA41106.1"/>
    <property type="gene ID" value="WBGene00216954"/>
</dbReference>
<dbReference type="Proteomes" id="UP000005237">
    <property type="component" value="Unassembled WGS sequence"/>
</dbReference>
<reference evidence="2" key="1">
    <citation type="submission" date="2010-08" db="EMBL/GenBank/DDBJ databases">
        <authorList>
            <consortium name="Caenorhabditis japonica Sequencing Consortium"/>
            <person name="Wilson R.K."/>
        </authorList>
    </citation>
    <scope>NUCLEOTIDE SEQUENCE [LARGE SCALE GENOMIC DNA]</scope>
    <source>
        <strain evidence="2">DF5081</strain>
    </source>
</reference>
<evidence type="ECO:0000313" key="2">
    <source>
        <dbReference type="Proteomes" id="UP000005237"/>
    </source>
</evidence>
<evidence type="ECO:0000313" key="1">
    <source>
        <dbReference type="EnsemblMetazoa" id="CJA41106.1"/>
    </source>
</evidence>
<organism evidence="1 2">
    <name type="scientific">Caenorhabditis japonica</name>
    <dbReference type="NCBI Taxonomy" id="281687"/>
    <lineage>
        <taxon>Eukaryota</taxon>
        <taxon>Metazoa</taxon>
        <taxon>Ecdysozoa</taxon>
        <taxon>Nematoda</taxon>
        <taxon>Chromadorea</taxon>
        <taxon>Rhabditida</taxon>
        <taxon>Rhabditina</taxon>
        <taxon>Rhabditomorpha</taxon>
        <taxon>Rhabditoidea</taxon>
        <taxon>Rhabditidae</taxon>
        <taxon>Peloderinae</taxon>
        <taxon>Caenorhabditis</taxon>
    </lineage>
</organism>
<proteinExistence type="predicted"/>
<accession>A0A8R1EV32</accession>
<protein>
    <submittedName>
        <fullName evidence="1">Uncharacterized protein</fullName>
    </submittedName>
</protein>
<keyword evidence="2" id="KW-1185">Reference proteome</keyword>
<sequence length="28" mass="3173">MSGIRNKCFMSSVSPNRFIMTSGTDEYL</sequence>
<reference evidence="1" key="2">
    <citation type="submission" date="2022-06" db="UniProtKB">
        <authorList>
            <consortium name="EnsemblMetazoa"/>
        </authorList>
    </citation>
    <scope>IDENTIFICATION</scope>
    <source>
        <strain evidence="1">DF5081</strain>
    </source>
</reference>